<feature type="compositionally biased region" description="Basic and acidic residues" evidence="1">
    <location>
        <begin position="1"/>
        <end position="18"/>
    </location>
</feature>
<reference evidence="2" key="1">
    <citation type="submission" date="2016-03" db="EMBL/GenBank/DDBJ databases">
        <authorList>
            <person name="Ploux O."/>
        </authorList>
    </citation>
    <scope>NUCLEOTIDE SEQUENCE</scope>
    <source>
        <strain evidence="2">UC10</strain>
    </source>
</reference>
<name>A0A1Y5NY11_9MYCO</name>
<gene>
    <name evidence="2" type="ORF">MHPYR_100161</name>
    <name evidence="3" type="ORF">MHPYR_640018</name>
</gene>
<sequence length="100" mass="11280">MAAARLDRRGATGHRHEQGAQAGAHRPRYPPWNRRGVGAPGPGEELRRRPVGIAGDSDAFGQVTVNLAYWIVDHLRYRFTLDYQAKRLGRPGDHRMQRTP</sequence>
<proteinExistence type="predicted"/>
<dbReference type="EMBL" id="FLQS01000002">
    <property type="protein sequence ID" value="SBS71245.1"/>
    <property type="molecule type" value="Genomic_DNA"/>
</dbReference>
<feature type="region of interest" description="Disordered" evidence="1">
    <location>
        <begin position="1"/>
        <end position="49"/>
    </location>
</feature>
<evidence type="ECO:0000313" key="3">
    <source>
        <dbReference type="EMBL" id="SBS78915.1"/>
    </source>
</evidence>
<protein>
    <submittedName>
        <fullName evidence="2">Uncharacterized protein</fullName>
    </submittedName>
</protein>
<evidence type="ECO:0000256" key="1">
    <source>
        <dbReference type="SAM" id="MobiDB-lite"/>
    </source>
</evidence>
<dbReference type="AlphaFoldDB" id="A0A1Y5NY11"/>
<evidence type="ECO:0000313" key="2">
    <source>
        <dbReference type="EMBL" id="SBS71245.1"/>
    </source>
</evidence>
<dbReference type="EMBL" id="FLQS01000061">
    <property type="protein sequence ID" value="SBS78915.1"/>
    <property type="molecule type" value="Genomic_DNA"/>
</dbReference>
<organism evidence="2">
    <name type="scientific">uncultured Mycobacterium sp</name>
    <dbReference type="NCBI Taxonomy" id="171292"/>
    <lineage>
        <taxon>Bacteria</taxon>
        <taxon>Bacillati</taxon>
        <taxon>Actinomycetota</taxon>
        <taxon>Actinomycetes</taxon>
        <taxon>Mycobacteriales</taxon>
        <taxon>Mycobacteriaceae</taxon>
        <taxon>Mycobacterium</taxon>
        <taxon>environmental samples</taxon>
    </lineage>
</organism>
<accession>A0A1Y5NY11</accession>